<proteinExistence type="predicted"/>
<dbReference type="SUPFAM" id="SSF56322">
    <property type="entry name" value="ADC synthase"/>
    <property type="match status" value="1"/>
</dbReference>
<dbReference type="InterPro" id="IPR019999">
    <property type="entry name" value="Anth_synth_I-like"/>
</dbReference>
<gene>
    <name evidence="5" type="primary">pabB</name>
    <name evidence="5" type="ORF">E6K76_07835</name>
</gene>
<dbReference type="AlphaFoldDB" id="A0A538T445"/>
<dbReference type="Proteomes" id="UP000316852">
    <property type="component" value="Unassembled WGS sequence"/>
</dbReference>
<dbReference type="Gene3D" id="3.60.120.10">
    <property type="entry name" value="Anthranilate synthase"/>
    <property type="match status" value="1"/>
</dbReference>
<reference evidence="5 6" key="1">
    <citation type="journal article" date="2019" name="Nat. Microbiol.">
        <title>Mediterranean grassland soil C-N compound turnover is dependent on rainfall and depth, and is mediated by genomically divergent microorganisms.</title>
        <authorList>
            <person name="Diamond S."/>
            <person name="Andeer P.F."/>
            <person name="Li Z."/>
            <person name="Crits-Christoph A."/>
            <person name="Burstein D."/>
            <person name="Anantharaman K."/>
            <person name="Lane K.R."/>
            <person name="Thomas B.C."/>
            <person name="Pan C."/>
            <person name="Northen T.R."/>
            <person name="Banfield J.F."/>
        </authorList>
    </citation>
    <scope>NUCLEOTIDE SEQUENCE [LARGE SCALE GENOMIC DNA]</scope>
    <source>
        <strain evidence="5">WS_6</strain>
    </source>
</reference>
<evidence type="ECO:0000259" key="3">
    <source>
        <dbReference type="Pfam" id="PF00425"/>
    </source>
</evidence>
<comment type="caution">
    <text evidence="5">The sequence shown here is derived from an EMBL/GenBank/DDBJ whole genome shotgun (WGS) entry which is preliminary data.</text>
</comment>
<dbReference type="PANTHER" id="PTHR11236:SF50">
    <property type="entry name" value="AMINODEOXYCHORISMATE SYNTHASE COMPONENT 1"/>
    <property type="match status" value="1"/>
</dbReference>
<evidence type="ECO:0000313" key="6">
    <source>
        <dbReference type="Proteomes" id="UP000316852"/>
    </source>
</evidence>
<accession>A0A538T445</accession>
<evidence type="ECO:0000256" key="1">
    <source>
        <dbReference type="ARBA" id="ARBA00013139"/>
    </source>
</evidence>
<feature type="domain" description="Anthranilate synthase component I N-terminal" evidence="4">
    <location>
        <begin position="23"/>
        <end position="164"/>
    </location>
</feature>
<organism evidence="5 6">
    <name type="scientific">Eiseniibacteriota bacterium</name>
    <dbReference type="NCBI Taxonomy" id="2212470"/>
    <lineage>
        <taxon>Bacteria</taxon>
        <taxon>Candidatus Eiseniibacteriota</taxon>
    </lineage>
</organism>
<dbReference type="PANTHER" id="PTHR11236">
    <property type="entry name" value="AMINOBENZOATE/ANTHRANILATE SYNTHASE"/>
    <property type="match status" value="1"/>
</dbReference>
<evidence type="ECO:0000313" key="5">
    <source>
        <dbReference type="EMBL" id="TMQ58411.1"/>
    </source>
</evidence>
<dbReference type="Pfam" id="PF04715">
    <property type="entry name" value="Anth_synt_I_N"/>
    <property type="match status" value="1"/>
</dbReference>
<dbReference type="GO" id="GO:0009396">
    <property type="term" value="P:folic acid-containing compound biosynthetic process"/>
    <property type="evidence" value="ECO:0007669"/>
    <property type="project" value="InterPro"/>
</dbReference>
<name>A0A538T445_UNCEI</name>
<protein>
    <recommendedName>
        <fullName evidence="1">aminodeoxychorismate synthase</fullName>
        <ecNumber evidence="1">2.6.1.85</ecNumber>
    </recommendedName>
</protein>
<keyword evidence="5" id="KW-0032">Aminotransferase</keyword>
<evidence type="ECO:0000256" key="2">
    <source>
        <dbReference type="ARBA" id="ARBA00022679"/>
    </source>
</evidence>
<dbReference type="EC" id="2.6.1.85" evidence="1"/>
<evidence type="ECO:0000259" key="4">
    <source>
        <dbReference type="Pfam" id="PF04715"/>
    </source>
</evidence>
<dbReference type="InterPro" id="IPR005801">
    <property type="entry name" value="ADC_synthase"/>
</dbReference>
<feature type="domain" description="Chorismate-utilising enzyme C-terminal" evidence="3">
    <location>
        <begin position="236"/>
        <end position="489"/>
    </location>
</feature>
<dbReference type="GO" id="GO:0046820">
    <property type="term" value="F:4-amino-4-deoxychorismate synthase activity"/>
    <property type="evidence" value="ECO:0007669"/>
    <property type="project" value="UniProtKB-EC"/>
</dbReference>
<dbReference type="NCBIfam" id="TIGR00553">
    <property type="entry name" value="pabB"/>
    <property type="match status" value="1"/>
</dbReference>
<sequence>MATNAAERTGSQVHPVVRMLPRDLTPLQALTAVEREPYTVLFESLGTVDEGARWTILAFEPAWRLELRGGTLWKLAGGGAVAQPGRGMEALARMWPARSVHDGEAPSMSAGPGGANNLPFVSGLAGYLSYDLKDELERYPGKARRESSLPDLSLGFYDVAWAWDRGSGRGWVVSTGLSEPDPRSREACAEARLTRQWERIVGASSAAGGAAPPARAAQAPPVGAAVPVRVESNFTRDGYCRVVERALEHIAAGDVYQVNLAQRFQLTSAPDPALLFRSLREESPAPFSAFLTMPGAAIASSSPERFFRIEGNRIETWPIKGTRPRGSTPREDAALASALQASAKDRAENVMIVDLERNDLGRICEIGSVQVSSLCEVASYADVHHLVSRVEGTLREDAGPVDVIRAMFPGGSITGAPKIRAVEIIDILEPTRRGLYTGAIGYWDVGGACDFSIAIRTIVVEAGTASFHAGGGIVADSTPEGEYEETLVKARGMMRSLGVRWEA</sequence>
<dbReference type="InterPro" id="IPR005802">
    <property type="entry name" value="ADC_synth_comp_1"/>
</dbReference>
<dbReference type="Pfam" id="PF00425">
    <property type="entry name" value="Chorismate_bind"/>
    <property type="match status" value="1"/>
</dbReference>
<dbReference type="EMBL" id="VBOW01000035">
    <property type="protein sequence ID" value="TMQ58411.1"/>
    <property type="molecule type" value="Genomic_DNA"/>
</dbReference>
<keyword evidence="2 5" id="KW-0808">Transferase</keyword>
<dbReference type="GO" id="GO:0000162">
    <property type="term" value="P:L-tryptophan biosynthetic process"/>
    <property type="evidence" value="ECO:0007669"/>
    <property type="project" value="TreeGrafter"/>
</dbReference>
<dbReference type="InterPro" id="IPR015890">
    <property type="entry name" value="Chorismate_C"/>
</dbReference>
<dbReference type="InterPro" id="IPR006805">
    <property type="entry name" value="Anth_synth_I_N"/>
</dbReference>
<dbReference type="PRINTS" id="PR00095">
    <property type="entry name" value="ANTSNTHASEI"/>
</dbReference>